<dbReference type="AlphaFoldDB" id="B4J3R0"/>
<name>B4J3R0_DROGR</name>
<proteinExistence type="predicted"/>
<dbReference type="InParanoid" id="B4J3R0"/>
<protein>
    <submittedName>
        <fullName evidence="1">GH16768</fullName>
    </submittedName>
</protein>
<dbReference type="HOGENOM" id="CLU_1951000_0_0_1"/>
<dbReference type="Proteomes" id="UP000001070">
    <property type="component" value="Unassembled WGS sequence"/>
</dbReference>
<organism evidence="2">
    <name type="scientific">Drosophila grimshawi</name>
    <name type="common">Hawaiian fruit fly</name>
    <name type="synonym">Idiomyia grimshawi</name>
    <dbReference type="NCBI Taxonomy" id="7222"/>
    <lineage>
        <taxon>Eukaryota</taxon>
        <taxon>Metazoa</taxon>
        <taxon>Ecdysozoa</taxon>
        <taxon>Arthropoda</taxon>
        <taxon>Hexapoda</taxon>
        <taxon>Insecta</taxon>
        <taxon>Pterygota</taxon>
        <taxon>Neoptera</taxon>
        <taxon>Endopterygota</taxon>
        <taxon>Diptera</taxon>
        <taxon>Brachycera</taxon>
        <taxon>Muscomorpha</taxon>
        <taxon>Ephydroidea</taxon>
        <taxon>Drosophilidae</taxon>
        <taxon>Drosophila</taxon>
        <taxon>Hawaiian Drosophila</taxon>
    </lineage>
</organism>
<reference evidence="1 2" key="1">
    <citation type="journal article" date="2007" name="Nature">
        <title>Evolution of genes and genomes on the Drosophila phylogeny.</title>
        <authorList>
            <consortium name="Drosophila 12 Genomes Consortium"/>
            <person name="Clark A.G."/>
            <person name="Eisen M.B."/>
            <person name="Smith D.R."/>
            <person name="Bergman C.M."/>
            <person name="Oliver B."/>
            <person name="Markow T.A."/>
            <person name="Kaufman T.C."/>
            <person name="Kellis M."/>
            <person name="Gelbart W."/>
            <person name="Iyer V.N."/>
            <person name="Pollard D.A."/>
            <person name="Sackton T.B."/>
            <person name="Larracuente A.M."/>
            <person name="Singh N.D."/>
            <person name="Abad J.P."/>
            <person name="Abt D.N."/>
            <person name="Adryan B."/>
            <person name="Aguade M."/>
            <person name="Akashi H."/>
            <person name="Anderson W.W."/>
            <person name="Aquadro C.F."/>
            <person name="Ardell D.H."/>
            <person name="Arguello R."/>
            <person name="Artieri C.G."/>
            <person name="Barbash D.A."/>
            <person name="Barker D."/>
            <person name="Barsanti P."/>
            <person name="Batterham P."/>
            <person name="Batzoglou S."/>
            <person name="Begun D."/>
            <person name="Bhutkar A."/>
            <person name="Blanco E."/>
            <person name="Bosak S.A."/>
            <person name="Bradley R.K."/>
            <person name="Brand A.D."/>
            <person name="Brent M.R."/>
            <person name="Brooks A.N."/>
            <person name="Brown R.H."/>
            <person name="Butlin R.K."/>
            <person name="Caggese C."/>
            <person name="Calvi B.R."/>
            <person name="Bernardo de Carvalho A."/>
            <person name="Caspi A."/>
            <person name="Castrezana S."/>
            <person name="Celniker S.E."/>
            <person name="Chang J.L."/>
            <person name="Chapple C."/>
            <person name="Chatterji S."/>
            <person name="Chinwalla A."/>
            <person name="Civetta A."/>
            <person name="Clifton S.W."/>
            <person name="Comeron J.M."/>
            <person name="Costello J.C."/>
            <person name="Coyne J.A."/>
            <person name="Daub J."/>
            <person name="David R.G."/>
            <person name="Delcher A.L."/>
            <person name="Delehaunty K."/>
            <person name="Do C.B."/>
            <person name="Ebling H."/>
            <person name="Edwards K."/>
            <person name="Eickbush T."/>
            <person name="Evans J.D."/>
            <person name="Filipski A."/>
            <person name="Findeiss S."/>
            <person name="Freyhult E."/>
            <person name="Fulton L."/>
            <person name="Fulton R."/>
            <person name="Garcia A.C."/>
            <person name="Gardiner A."/>
            <person name="Garfield D.A."/>
            <person name="Garvin B.E."/>
            <person name="Gibson G."/>
            <person name="Gilbert D."/>
            <person name="Gnerre S."/>
            <person name="Godfrey J."/>
            <person name="Good R."/>
            <person name="Gotea V."/>
            <person name="Gravely B."/>
            <person name="Greenberg A.J."/>
            <person name="Griffiths-Jones S."/>
            <person name="Gross S."/>
            <person name="Guigo R."/>
            <person name="Gustafson E.A."/>
            <person name="Haerty W."/>
            <person name="Hahn M.W."/>
            <person name="Halligan D.L."/>
            <person name="Halpern A.L."/>
            <person name="Halter G.M."/>
            <person name="Han M.V."/>
            <person name="Heger A."/>
            <person name="Hillier L."/>
            <person name="Hinrichs A.S."/>
            <person name="Holmes I."/>
            <person name="Hoskins R.A."/>
            <person name="Hubisz M.J."/>
            <person name="Hultmark D."/>
            <person name="Huntley M.A."/>
            <person name="Jaffe D.B."/>
            <person name="Jagadeeshan S."/>
            <person name="Jeck W.R."/>
            <person name="Johnson J."/>
            <person name="Jones C.D."/>
            <person name="Jordan W.C."/>
            <person name="Karpen G.H."/>
            <person name="Kataoka E."/>
            <person name="Keightley P.D."/>
            <person name="Kheradpour P."/>
            <person name="Kirkness E.F."/>
            <person name="Koerich L.B."/>
            <person name="Kristiansen K."/>
            <person name="Kudrna D."/>
            <person name="Kulathinal R.J."/>
            <person name="Kumar S."/>
            <person name="Kwok R."/>
            <person name="Lander E."/>
            <person name="Langley C.H."/>
            <person name="Lapoint R."/>
            <person name="Lazzaro B.P."/>
            <person name="Lee S.J."/>
            <person name="Levesque L."/>
            <person name="Li R."/>
            <person name="Lin C.F."/>
            <person name="Lin M.F."/>
            <person name="Lindblad-Toh K."/>
            <person name="Llopart A."/>
            <person name="Long M."/>
            <person name="Low L."/>
            <person name="Lozovsky E."/>
            <person name="Lu J."/>
            <person name="Luo M."/>
            <person name="Machado C.A."/>
            <person name="Makalowski W."/>
            <person name="Marzo M."/>
            <person name="Matsuda M."/>
            <person name="Matzkin L."/>
            <person name="McAllister B."/>
            <person name="McBride C.S."/>
            <person name="McKernan B."/>
            <person name="McKernan K."/>
            <person name="Mendez-Lago M."/>
            <person name="Minx P."/>
            <person name="Mollenhauer M.U."/>
            <person name="Montooth K."/>
            <person name="Mount S.M."/>
            <person name="Mu X."/>
            <person name="Myers E."/>
            <person name="Negre B."/>
            <person name="Newfeld S."/>
            <person name="Nielsen R."/>
            <person name="Noor M.A."/>
            <person name="O'Grady P."/>
            <person name="Pachter L."/>
            <person name="Papaceit M."/>
            <person name="Parisi M.J."/>
            <person name="Parisi M."/>
            <person name="Parts L."/>
            <person name="Pedersen J.S."/>
            <person name="Pesole G."/>
            <person name="Phillippy A.M."/>
            <person name="Ponting C.P."/>
            <person name="Pop M."/>
            <person name="Porcelli D."/>
            <person name="Powell J.R."/>
            <person name="Prohaska S."/>
            <person name="Pruitt K."/>
            <person name="Puig M."/>
            <person name="Quesneville H."/>
            <person name="Ram K.R."/>
            <person name="Rand D."/>
            <person name="Rasmussen M.D."/>
            <person name="Reed L.K."/>
            <person name="Reenan R."/>
            <person name="Reily A."/>
            <person name="Remington K.A."/>
            <person name="Rieger T.T."/>
            <person name="Ritchie M.G."/>
            <person name="Robin C."/>
            <person name="Rogers Y.H."/>
            <person name="Rohde C."/>
            <person name="Rozas J."/>
            <person name="Rubenfield M.J."/>
            <person name="Ruiz A."/>
            <person name="Russo S."/>
            <person name="Salzberg S.L."/>
            <person name="Sanchez-Gracia A."/>
            <person name="Saranga D.J."/>
            <person name="Sato H."/>
            <person name="Schaeffer S.W."/>
            <person name="Schatz M.C."/>
            <person name="Schlenke T."/>
            <person name="Schwartz R."/>
            <person name="Segarra C."/>
            <person name="Singh R.S."/>
            <person name="Sirot L."/>
            <person name="Sirota M."/>
            <person name="Sisneros N.B."/>
            <person name="Smith C.D."/>
            <person name="Smith T.F."/>
            <person name="Spieth J."/>
            <person name="Stage D.E."/>
            <person name="Stark A."/>
            <person name="Stephan W."/>
            <person name="Strausberg R.L."/>
            <person name="Strempel S."/>
            <person name="Sturgill D."/>
            <person name="Sutton G."/>
            <person name="Sutton G.G."/>
            <person name="Tao W."/>
            <person name="Teichmann S."/>
            <person name="Tobari Y.N."/>
            <person name="Tomimura Y."/>
            <person name="Tsolas J.M."/>
            <person name="Valente V.L."/>
            <person name="Venter E."/>
            <person name="Venter J.C."/>
            <person name="Vicario S."/>
            <person name="Vieira F.G."/>
            <person name="Vilella A.J."/>
            <person name="Villasante A."/>
            <person name="Walenz B."/>
            <person name="Wang J."/>
            <person name="Wasserman M."/>
            <person name="Watts T."/>
            <person name="Wilson D."/>
            <person name="Wilson R.K."/>
            <person name="Wing R.A."/>
            <person name="Wolfner M.F."/>
            <person name="Wong A."/>
            <person name="Wong G.K."/>
            <person name="Wu C.I."/>
            <person name="Wu G."/>
            <person name="Yamamoto D."/>
            <person name="Yang H.P."/>
            <person name="Yang S.P."/>
            <person name="Yorke J.A."/>
            <person name="Yoshida K."/>
            <person name="Zdobnov E."/>
            <person name="Zhang P."/>
            <person name="Zhang Y."/>
            <person name="Zimin A.V."/>
            <person name="Baldwin J."/>
            <person name="Abdouelleil A."/>
            <person name="Abdulkadir J."/>
            <person name="Abebe A."/>
            <person name="Abera B."/>
            <person name="Abreu J."/>
            <person name="Acer S.C."/>
            <person name="Aftuck L."/>
            <person name="Alexander A."/>
            <person name="An P."/>
            <person name="Anderson E."/>
            <person name="Anderson S."/>
            <person name="Arachi H."/>
            <person name="Azer M."/>
            <person name="Bachantsang P."/>
            <person name="Barry A."/>
            <person name="Bayul T."/>
            <person name="Berlin A."/>
            <person name="Bessette D."/>
            <person name="Bloom T."/>
            <person name="Blye J."/>
            <person name="Boguslavskiy L."/>
            <person name="Bonnet C."/>
            <person name="Boukhgalter B."/>
            <person name="Bourzgui I."/>
            <person name="Brown A."/>
            <person name="Cahill P."/>
            <person name="Channer S."/>
            <person name="Cheshatsang Y."/>
            <person name="Chuda L."/>
            <person name="Citroen M."/>
            <person name="Collymore A."/>
            <person name="Cooke P."/>
            <person name="Costello M."/>
            <person name="D'Aco K."/>
            <person name="Daza R."/>
            <person name="De Haan G."/>
            <person name="DeGray S."/>
            <person name="DeMaso C."/>
            <person name="Dhargay N."/>
            <person name="Dooley K."/>
            <person name="Dooley E."/>
            <person name="Doricent M."/>
            <person name="Dorje P."/>
            <person name="Dorjee K."/>
            <person name="Dupes A."/>
            <person name="Elong R."/>
            <person name="Falk J."/>
            <person name="Farina A."/>
            <person name="Faro S."/>
            <person name="Ferguson D."/>
            <person name="Fisher S."/>
            <person name="Foley C.D."/>
            <person name="Franke A."/>
            <person name="Friedrich D."/>
            <person name="Gadbois L."/>
            <person name="Gearin G."/>
            <person name="Gearin C.R."/>
            <person name="Giannoukos G."/>
            <person name="Goode T."/>
            <person name="Graham J."/>
            <person name="Grandbois E."/>
            <person name="Grewal S."/>
            <person name="Gyaltsen K."/>
            <person name="Hafez N."/>
            <person name="Hagos B."/>
            <person name="Hall J."/>
            <person name="Henson C."/>
            <person name="Hollinger A."/>
            <person name="Honan T."/>
            <person name="Huard M.D."/>
            <person name="Hughes L."/>
            <person name="Hurhula B."/>
            <person name="Husby M.E."/>
            <person name="Kamat A."/>
            <person name="Kanga B."/>
            <person name="Kashin S."/>
            <person name="Khazanovich D."/>
            <person name="Kisner P."/>
            <person name="Lance K."/>
            <person name="Lara M."/>
            <person name="Lee W."/>
            <person name="Lennon N."/>
            <person name="Letendre F."/>
            <person name="LeVine R."/>
            <person name="Lipovsky A."/>
            <person name="Liu X."/>
            <person name="Liu J."/>
            <person name="Liu S."/>
            <person name="Lokyitsang T."/>
            <person name="Lokyitsang Y."/>
            <person name="Lubonja R."/>
            <person name="Lui A."/>
            <person name="MacDonald P."/>
            <person name="Magnisalis V."/>
            <person name="Maru K."/>
            <person name="Matthews C."/>
            <person name="McCusker W."/>
            <person name="McDonough S."/>
            <person name="Mehta T."/>
            <person name="Meldrim J."/>
            <person name="Meneus L."/>
            <person name="Mihai O."/>
            <person name="Mihalev A."/>
            <person name="Mihova T."/>
            <person name="Mittelman R."/>
            <person name="Mlenga V."/>
            <person name="Montmayeur A."/>
            <person name="Mulrain L."/>
            <person name="Navidi A."/>
            <person name="Naylor J."/>
            <person name="Negash T."/>
            <person name="Nguyen T."/>
            <person name="Nguyen N."/>
            <person name="Nicol R."/>
            <person name="Norbu C."/>
            <person name="Norbu N."/>
            <person name="Novod N."/>
            <person name="O'Neill B."/>
            <person name="Osman S."/>
            <person name="Markiewicz E."/>
            <person name="Oyono O.L."/>
            <person name="Patti C."/>
            <person name="Phunkhang P."/>
            <person name="Pierre F."/>
            <person name="Priest M."/>
            <person name="Raghuraman S."/>
            <person name="Rege F."/>
            <person name="Reyes R."/>
            <person name="Rise C."/>
            <person name="Rogov P."/>
            <person name="Ross K."/>
            <person name="Ryan E."/>
            <person name="Settipalli S."/>
            <person name="Shea T."/>
            <person name="Sherpa N."/>
            <person name="Shi L."/>
            <person name="Shih D."/>
            <person name="Sparrow T."/>
            <person name="Spaulding J."/>
            <person name="Stalker J."/>
            <person name="Stange-Thomann N."/>
            <person name="Stavropoulos S."/>
            <person name="Stone C."/>
            <person name="Strader C."/>
            <person name="Tesfaye S."/>
            <person name="Thomson T."/>
            <person name="Thoulutsang Y."/>
            <person name="Thoulutsang D."/>
            <person name="Topham K."/>
            <person name="Topping I."/>
            <person name="Tsamla T."/>
            <person name="Vassiliev H."/>
            <person name="Vo A."/>
            <person name="Wangchuk T."/>
            <person name="Wangdi T."/>
            <person name="Weiand M."/>
            <person name="Wilkinson J."/>
            <person name="Wilson A."/>
            <person name="Yadav S."/>
            <person name="Young G."/>
            <person name="Yu Q."/>
            <person name="Zembek L."/>
            <person name="Zhong D."/>
            <person name="Zimmer A."/>
            <person name="Zwirko Z."/>
            <person name="Jaffe D.B."/>
            <person name="Alvarez P."/>
            <person name="Brockman W."/>
            <person name="Butler J."/>
            <person name="Chin C."/>
            <person name="Gnerre S."/>
            <person name="Grabherr M."/>
            <person name="Kleber M."/>
            <person name="Mauceli E."/>
            <person name="MacCallum I."/>
        </authorList>
    </citation>
    <scope>NUCLEOTIDE SEQUENCE [LARGE SCALE GENOMIC DNA]</scope>
    <source>
        <strain evidence="2">Tucson 15287-2541.00</strain>
    </source>
</reference>
<dbReference type="EMBL" id="CH916366">
    <property type="protein sequence ID" value="EDV97291.1"/>
    <property type="molecule type" value="Genomic_DNA"/>
</dbReference>
<gene>
    <name evidence="1" type="primary">Dgri\GH16768</name>
    <name evidence="1" type="ORF">Dgri_GH16768</name>
</gene>
<keyword evidence="2" id="KW-1185">Reference proteome</keyword>
<accession>B4J3R0</accession>
<evidence type="ECO:0000313" key="1">
    <source>
        <dbReference type="EMBL" id="EDV97291.1"/>
    </source>
</evidence>
<sequence length="129" mass="15374">MEMEKCDDVEVMRRFKGLRMKLLDILERRDMIGSSLTGVEAKIEINLFWLNVDKETLRNLRNGENVKHKTDDEFKSWNCISEIQVSQSKQENNYEILKLDTLKEASLKEKPNCEEILEDSNMWWDEMDN</sequence>
<evidence type="ECO:0000313" key="2">
    <source>
        <dbReference type="Proteomes" id="UP000001070"/>
    </source>
</evidence>